<comment type="cofactor">
    <cofactor evidence="6">
        <name>a divalent metal cation</name>
        <dbReference type="ChEBI" id="CHEBI:60240"/>
    </cofactor>
</comment>
<dbReference type="GO" id="GO:0033890">
    <property type="term" value="F:ribonuclease D activity"/>
    <property type="evidence" value="ECO:0007669"/>
    <property type="project" value="UniProtKB-UniRule"/>
</dbReference>
<dbReference type="GO" id="GO:0042780">
    <property type="term" value="P:tRNA 3'-end processing"/>
    <property type="evidence" value="ECO:0007669"/>
    <property type="project" value="UniProtKB-UniRule"/>
</dbReference>
<evidence type="ECO:0000256" key="5">
    <source>
        <dbReference type="ARBA" id="ARBA00022839"/>
    </source>
</evidence>
<dbReference type="SUPFAM" id="SSF53098">
    <property type="entry name" value="Ribonuclease H-like"/>
    <property type="match status" value="1"/>
</dbReference>
<feature type="domain" description="HRDC" evidence="7">
    <location>
        <begin position="209"/>
        <end position="289"/>
    </location>
</feature>
<keyword evidence="1 6" id="KW-0963">Cytoplasm</keyword>
<dbReference type="InterPro" id="IPR010997">
    <property type="entry name" value="HRDC-like_sf"/>
</dbReference>
<evidence type="ECO:0000256" key="4">
    <source>
        <dbReference type="ARBA" id="ARBA00022801"/>
    </source>
</evidence>
<dbReference type="GO" id="GO:0005737">
    <property type="term" value="C:cytoplasm"/>
    <property type="evidence" value="ECO:0007669"/>
    <property type="project" value="UniProtKB-SubCell"/>
</dbReference>
<comment type="similarity">
    <text evidence="6">Belongs to the RNase D family.</text>
</comment>
<dbReference type="InterPro" id="IPR006292">
    <property type="entry name" value="RNase_D"/>
</dbReference>
<dbReference type="OrthoDB" id="9800549at2"/>
<reference evidence="8 9" key="1">
    <citation type="submission" date="2018-05" db="EMBL/GenBank/DDBJ databases">
        <title>Leucothrix arctica sp. nov., isolated from Arctic seawater.</title>
        <authorList>
            <person name="Choi A."/>
            <person name="Baek K."/>
        </authorList>
    </citation>
    <scope>NUCLEOTIDE SEQUENCE [LARGE SCALE GENOMIC DNA]</scope>
    <source>
        <strain evidence="8 9">IMCC9719</strain>
    </source>
</reference>
<dbReference type="Gene3D" id="3.30.420.10">
    <property type="entry name" value="Ribonuclease H-like superfamily/Ribonuclease H"/>
    <property type="match status" value="1"/>
</dbReference>
<dbReference type="EC" id="3.1.13.5" evidence="6"/>
<sequence length="381" mass="43464">MYQYIDTQQALTDFVAQIRSCEWIVIDTEFIREKTYYPQLCLIQIAAGEHMACIDPIAIEDLSELDVIFHDPKVVKVFHAAQQDLEILYYRSGKVPAPIFDTQPAASILGVGEQIGYAGLVENLLGVSLAKAESRTDWSKRPLSKAQLEYAIDDVRYLQQLYPVILEKLKEGGRTNWPSRDFDRLTNSDTYQLNSRTRWQKVKGLQNLNRQQLSILRELAAWREEEAAKRNRPRRWIVADEILVDLARLQPSDLDGVQAIRGLNSDQAKRYAEIWFDCMIAGREAPESEWPEMKRRMKPSLDIDILADLLMVVIRLEAEKQGITVSAIASKKQVVTMLQEGRSTLSDDWRGELVNEAIASVREQQSVLTVIDGKAQLLTNS</sequence>
<keyword evidence="4 6" id="KW-0378">Hydrolase</keyword>
<gene>
    <name evidence="6 8" type="primary">rnd</name>
    <name evidence="8" type="ORF">DKT75_14710</name>
</gene>
<evidence type="ECO:0000256" key="2">
    <source>
        <dbReference type="ARBA" id="ARBA00022694"/>
    </source>
</evidence>
<proteinExistence type="inferred from homology"/>
<evidence type="ECO:0000256" key="1">
    <source>
        <dbReference type="ARBA" id="ARBA00022490"/>
    </source>
</evidence>
<dbReference type="AlphaFoldDB" id="A0A317C7D6"/>
<dbReference type="InterPro" id="IPR002121">
    <property type="entry name" value="HRDC_dom"/>
</dbReference>
<comment type="subcellular location">
    <subcellularLocation>
        <location evidence="6">Cytoplasm</location>
    </subcellularLocation>
</comment>
<evidence type="ECO:0000313" key="8">
    <source>
        <dbReference type="EMBL" id="PWQ94545.1"/>
    </source>
</evidence>
<accession>A0A317C7D6</accession>
<dbReference type="Pfam" id="PF01612">
    <property type="entry name" value="DNA_pol_A_exo1"/>
    <property type="match status" value="1"/>
</dbReference>
<evidence type="ECO:0000259" key="7">
    <source>
        <dbReference type="PROSITE" id="PS50967"/>
    </source>
</evidence>
<dbReference type="Proteomes" id="UP000245506">
    <property type="component" value="Unassembled WGS sequence"/>
</dbReference>
<dbReference type="HAMAP" id="MF_01899">
    <property type="entry name" value="RNase_D"/>
    <property type="match status" value="1"/>
</dbReference>
<dbReference type="RefSeq" id="WP_109824194.1">
    <property type="nucleotide sequence ID" value="NZ_QGKL01000039.1"/>
</dbReference>
<dbReference type="Pfam" id="PF00570">
    <property type="entry name" value="HRDC"/>
    <property type="match status" value="1"/>
</dbReference>
<dbReference type="PANTHER" id="PTHR47649">
    <property type="entry name" value="RIBONUCLEASE D"/>
    <property type="match status" value="1"/>
</dbReference>
<dbReference type="EMBL" id="QGKL01000039">
    <property type="protein sequence ID" value="PWQ94545.1"/>
    <property type="molecule type" value="Genomic_DNA"/>
</dbReference>
<comment type="function">
    <text evidence="6">Exonuclease involved in the 3' processing of various precursor tRNAs. Initiates hydrolysis at the 3'-terminus of an RNA molecule and releases 5'-mononucleotides.</text>
</comment>
<keyword evidence="2 6" id="KW-0819">tRNA processing</keyword>
<evidence type="ECO:0000256" key="3">
    <source>
        <dbReference type="ARBA" id="ARBA00022722"/>
    </source>
</evidence>
<dbReference type="InterPro" id="IPR002562">
    <property type="entry name" value="3'-5'_exonuclease_dom"/>
</dbReference>
<dbReference type="Gene3D" id="1.10.150.80">
    <property type="entry name" value="HRDC domain"/>
    <property type="match status" value="1"/>
</dbReference>
<dbReference type="GO" id="GO:0000166">
    <property type="term" value="F:nucleotide binding"/>
    <property type="evidence" value="ECO:0007669"/>
    <property type="project" value="InterPro"/>
</dbReference>
<dbReference type="InterPro" id="IPR036397">
    <property type="entry name" value="RNaseH_sf"/>
</dbReference>
<evidence type="ECO:0000313" key="9">
    <source>
        <dbReference type="Proteomes" id="UP000245506"/>
    </source>
</evidence>
<keyword evidence="5 6" id="KW-0269">Exonuclease</keyword>
<dbReference type="SMART" id="SM00474">
    <property type="entry name" value="35EXOc"/>
    <property type="match status" value="1"/>
</dbReference>
<dbReference type="GO" id="GO:0003676">
    <property type="term" value="F:nucleic acid binding"/>
    <property type="evidence" value="ECO:0007669"/>
    <property type="project" value="InterPro"/>
</dbReference>
<dbReference type="SMART" id="SM00341">
    <property type="entry name" value="HRDC"/>
    <property type="match status" value="1"/>
</dbReference>
<keyword evidence="3 6" id="KW-0540">Nuclease</keyword>
<comment type="catalytic activity">
    <reaction evidence="6">
        <text>Exonucleolytic cleavage that removes extra residues from the 3'-terminus of tRNA to produce 5'-mononucleotides.</text>
        <dbReference type="EC" id="3.1.13.5"/>
    </reaction>
</comment>
<dbReference type="PROSITE" id="PS50967">
    <property type="entry name" value="HRDC"/>
    <property type="match status" value="1"/>
</dbReference>
<name>A0A317C7D6_9GAMM</name>
<protein>
    <recommendedName>
        <fullName evidence="6">Ribonuclease D</fullName>
        <shortName evidence="6">RNase D</shortName>
        <ecNumber evidence="6">3.1.13.5</ecNumber>
    </recommendedName>
</protein>
<comment type="caution">
    <text evidence="8">The sequence shown here is derived from an EMBL/GenBank/DDBJ whole genome shotgun (WGS) entry which is preliminary data.</text>
</comment>
<dbReference type="SUPFAM" id="SSF47819">
    <property type="entry name" value="HRDC-like"/>
    <property type="match status" value="1"/>
</dbReference>
<dbReference type="PANTHER" id="PTHR47649:SF1">
    <property type="entry name" value="RIBONUCLEASE D"/>
    <property type="match status" value="1"/>
</dbReference>
<evidence type="ECO:0000256" key="6">
    <source>
        <dbReference type="HAMAP-Rule" id="MF_01899"/>
    </source>
</evidence>
<organism evidence="8 9">
    <name type="scientific">Leucothrix arctica</name>
    <dbReference type="NCBI Taxonomy" id="1481894"/>
    <lineage>
        <taxon>Bacteria</taxon>
        <taxon>Pseudomonadati</taxon>
        <taxon>Pseudomonadota</taxon>
        <taxon>Gammaproteobacteria</taxon>
        <taxon>Thiotrichales</taxon>
        <taxon>Thiotrichaceae</taxon>
        <taxon>Leucothrix</taxon>
    </lineage>
</organism>
<dbReference type="CDD" id="cd06142">
    <property type="entry name" value="RNaseD_exo"/>
    <property type="match status" value="1"/>
</dbReference>
<dbReference type="InterPro" id="IPR012337">
    <property type="entry name" value="RNaseH-like_sf"/>
</dbReference>
<keyword evidence="9" id="KW-1185">Reference proteome</keyword>
<dbReference type="InterPro" id="IPR051086">
    <property type="entry name" value="RNase_D-like"/>
</dbReference>
<dbReference type="InterPro" id="IPR044876">
    <property type="entry name" value="HRDC_dom_sf"/>
</dbReference>
<dbReference type="NCBIfam" id="TIGR01388">
    <property type="entry name" value="rnd"/>
    <property type="match status" value="1"/>
</dbReference>
<dbReference type="GO" id="GO:0008408">
    <property type="term" value="F:3'-5' exonuclease activity"/>
    <property type="evidence" value="ECO:0007669"/>
    <property type="project" value="InterPro"/>
</dbReference>